<proteinExistence type="predicted"/>
<accession>A0A2D4IB93</accession>
<evidence type="ECO:0000313" key="1">
    <source>
        <dbReference type="EMBL" id="LAA81479.1"/>
    </source>
</evidence>
<reference evidence="1" key="1">
    <citation type="submission" date="2017-07" db="EMBL/GenBank/DDBJ databases">
        <authorList>
            <person name="Mikheyev A."/>
            <person name="Grau M."/>
        </authorList>
    </citation>
    <scope>NUCLEOTIDE SEQUENCE</scope>
    <source>
        <tissue evidence="1">Venom_gland</tissue>
    </source>
</reference>
<protein>
    <submittedName>
        <fullName evidence="1">Uncharacterized protein</fullName>
    </submittedName>
</protein>
<dbReference type="EMBL" id="IACK01083585">
    <property type="protein sequence ID" value="LAA81479.1"/>
    <property type="molecule type" value="Transcribed_RNA"/>
</dbReference>
<name>A0A2D4IB93_MICLE</name>
<reference evidence="1" key="2">
    <citation type="submission" date="2017-11" db="EMBL/GenBank/DDBJ databases">
        <title>Coralsnake Venomics: Analyses of Venom Gland Transcriptomes and Proteomes of Six Brazilian Taxa.</title>
        <authorList>
            <person name="Aird S.D."/>
            <person name="Jorge da Silva N."/>
            <person name="Qiu L."/>
            <person name="Villar-Briones A."/>
            <person name="Aparecida-Saddi V."/>
            <person name="Campos-Telles M.P."/>
            <person name="Grau M."/>
            <person name="Mikheyev A.S."/>
        </authorList>
    </citation>
    <scope>NUCLEOTIDE SEQUENCE</scope>
    <source>
        <tissue evidence="1">Venom_gland</tissue>
    </source>
</reference>
<sequence length="129" mass="15019">MLFLTKNTRIFHVEYEKNLSRPKSVFFNIYARSKLKRKTKATKNILPQRRRKGVGKIRQETNSRRAVCSSFISSPEDKCSRSRSNSKTRIILFFNEAKLTIMSSQLNSAQRILFLKLNIRCCSKNILSG</sequence>
<dbReference type="AlphaFoldDB" id="A0A2D4IB93"/>
<organism evidence="1">
    <name type="scientific">Micrurus lemniscatus lemniscatus</name>
    <dbReference type="NCBI Taxonomy" id="129467"/>
    <lineage>
        <taxon>Eukaryota</taxon>
        <taxon>Metazoa</taxon>
        <taxon>Chordata</taxon>
        <taxon>Craniata</taxon>
        <taxon>Vertebrata</taxon>
        <taxon>Euteleostomi</taxon>
        <taxon>Lepidosauria</taxon>
        <taxon>Squamata</taxon>
        <taxon>Bifurcata</taxon>
        <taxon>Unidentata</taxon>
        <taxon>Episquamata</taxon>
        <taxon>Toxicofera</taxon>
        <taxon>Serpentes</taxon>
        <taxon>Colubroidea</taxon>
        <taxon>Elapidae</taxon>
        <taxon>Elapinae</taxon>
        <taxon>Micrurus</taxon>
    </lineage>
</organism>